<dbReference type="Gene3D" id="1.10.1740.10">
    <property type="match status" value="1"/>
</dbReference>
<accession>A0AAE3CJQ9</accession>
<dbReference type="GO" id="GO:0003677">
    <property type="term" value="F:DNA binding"/>
    <property type="evidence" value="ECO:0007669"/>
    <property type="project" value="UniProtKB-KW"/>
</dbReference>
<evidence type="ECO:0000256" key="2">
    <source>
        <dbReference type="ARBA" id="ARBA00023015"/>
    </source>
</evidence>
<dbReference type="InterPro" id="IPR013325">
    <property type="entry name" value="RNA_pol_sigma_r2"/>
</dbReference>
<evidence type="ECO:0000313" key="9">
    <source>
        <dbReference type="EMBL" id="MBU2788047.1"/>
    </source>
</evidence>
<evidence type="ECO:0000259" key="8">
    <source>
        <dbReference type="Pfam" id="PF08281"/>
    </source>
</evidence>
<dbReference type="GO" id="GO:0016987">
    <property type="term" value="F:sigma factor activity"/>
    <property type="evidence" value="ECO:0007669"/>
    <property type="project" value="UniProtKB-KW"/>
</dbReference>
<proteinExistence type="inferred from homology"/>
<keyword evidence="3" id="KW-0731">Sigma factor</keyword>
<dbReference type="InterPro" id="IPR013324">
    <property type="entry name" value="RNA_pol_sigma_r3/r4-like"/>
</dbReference>
<evidence type="ECO:0000313" key="10">
    <source>
        <dbReference type="Proteomes" id="UP001197378"/>
    </source>
</evidence>
<protein>
    <submittedName>
        <fullName evidence="9">Sigma-70 family RNA polymerase sigma factor</fullName>
    </submittedName>
</protein>
<dbReference type="GO" id="GO:0006352">
    <property type="term" value="P:DNA-templated transcription initiation"/>
    <property type="evidence" value="ECO:0007669"/>
    <property type="project" value="InterPro"/>
</dbReference>
<dbReference type="InterPro" id="IPR039425">
    <property type="entry name" value="RNA_pol_sigma-70-like"/>
</dbReference>
<comment type="similarity">
    <text evidence="1">Belongs to the sigma-70 factor family. ECF subfamily.</text>
</comment>
<dbReference type="PANTHER" id="PTHR43133">
    <property type="entry name" value="RNA POLYMERASE ECF-TYPE SIGMA FACTO"/>
    <property type="match status" value="1"/>
</dbReference>
<keyword evidence="2" id="KW-0805">Transcription regulation</keyword>
<evidence type="ECO:0000259" key="7">
    <source>
        <dbReference type="Pfam" id="PF04542"/>
    </source>
</evidence>
<organism evidence="9 10">
    <name type="scientific">Igneacidithiobacillus copahuensis</name>
    <dbReference type="NCBI Taxonomy" id="2724909"/>
    <lineage>
        <taxon>Bacteria</taxon>
        <taxon>Pseudomonadati</taxon>
        <taxon>Pseudomonadota</taxon>
        <taxon>Acidithiobacillia</taxon>
        <taxon>Acidithiobacillales</taxon>
        <taxon>Acidithiobacillaceae</taxon>
        <taxon>Igneacidithiobacillus</taxon>
    </lineage>
</organism>
<evidence type="ECO:0000256" key="6">
    <source>
        <dbReference type="SAM" id="MobiDB-lite"/>
    </source>
</evidence>
<reference evidence="9" key="1">
    <citation type="journal article" date="2021" name="ISME J.">
        <title>Genomic evolution of the class Acidithiobacillia: deep-branching Proteobacteria living in extreme acidic conditions.</title>
        <authorList>
            <person name="Moya-Beltran A."/>
            <person name="Beard S."/>
            <person name="Rojas-Villalobos C."/>
            <person name="Issotta F."/>
            <person name="Gallardo Y."/>
            <person name="Ulloa R."/>
            <person name="Giaveno A."/>
            <person name="Degli Esposti M."/>
            <person name="Johnson D.B."/>
            <person name="Quatrini R."/>
        </authorList>
    </citation>
    <scope>NUCLEOTIDE SEQUENCE</scope>
    <source>
        <strain evidence="9">VAN18-1</strain>
    </source>
</reference>
<name>A0AAE3CJQ9_9PROT</name>
<feature type="domain" description="RNA polymerase sigma factor 70 region 4 type 2" evidence="8">
    <location>
        <begin position="143"/>
        <end position="194"/>
    </location>
</feature>
<dbReference type="Pfam" id="PF04542">
    <property type="entry name" value="Sigma70_r2"/>
    <property type="match status" value="1"/>
</dbReference>
<feature type="domain" description="RNA polymerase sigma-70 region 2" evidence="7">
    <location>
        <begin position="27"/>
        <end position="94"/>
    </location>
</feature>
<evidence type="ECO:0000256" key="4">
    <source>
        <dbReference type="ARBA" id="ARBA00023125"/>
    </source>
</evidence>
<dbReference type="InterPro" id="IPR036388">
    <property type="entry name" value="WH-like_DNA-bd_sf"/>
</dbReference>
<keyword evidence="4" id="KW-0238">DNA-binding</keyword>
<keyword evidence="5" id="KW-0804">Transcription</keyword>
<gene>
    <name evidence="9" type="ORF">HFQ13_07495</name>
</gene>
<dbReference type="AlphaFoldDB" id="A0AAE3CJQ9"/>
<dbReference type="PANTHER" id="PTHR43133:SF8">
    <property type="entry name" value="RNA POLYMERASE SIGMA FACTOR HI_1459-RELATED"/>
    <property type="match status" value="1"/>
</dbReference>
<dbReference type="Pfam" id="PF08281">
    <property type="entry name" value="Sigma70_r4_2"/>
    <property type="match status" value="1"/>
</dbReference>
<dbReference type="Gene3D" id="1.10.10.10">
    <property type="entry name" value="Winged helix-like DNA-binding domain superfamily/Winged helix DNA-binding domain"/>
    <property type="match status" value="1"/>
</dbReference>
<dbReference type="Proteomes" id="UP001197378">
    <property type="component" value="Unassembled WGS sequence"/>
</dbReference>
<dbReference type="NCBIfam" id="TIGR02937">
    <property type="entry name" value="sigma70-ECF"/>
    <property type="match status" value="1"/>
</dbReference>
<evidence type="ECO:0000256" key="1">
    <source>
        <dbReference type="ARBA" id="ARBA00010641"/>
    </source>
</evidence>
<dbReference type="InterPro" id="IPR013249">
    <property type="entry name" value="RNA_pol_sigma70_r4_t2"/>
</dbReference>
<sequence>MASTVETKTVNTPTAESAERSSPESWVERYGDALFRHALFRLNGNKALAEDLVQETLLAAWVGRKEYAGAAREQTWMFGILEHKILDHFRQQKRHPQVYLEDRDGGEDEMEQLLFQADGRWALRPGNWGRNPENLAEDQDLLQAIQRCFEGLPKAQQMAFMHREWYGEDTACCARLLEVSIGHLAVLLHRARLRIARCLEAYFPQGEVHS</sequence>
<dbReference type="SUPFAM" id="SSF88659">
    <property type="entry name" value="Sigma3 and sigma4 domains of RNA polymerase sigma factors"/>
    <property type="match status" value="1"/>
</dbReference>
<keyword evidence="10" id="KW-1185">Reference proteome</keyword>
<evidence type="ECO:0000256" key="5">
    <source>
        <dbReference type="ARBA" id="ARBA00023163"/>
    </source>
</evidence>
<feature type="region of interest" description="Disordered" evidence="6">
    <location>
        <begin position="1"/>
        <end position="23"/>
    </location>
</feature>
<feature type="compositionally biased region" description="Polar residues" evidence="6">
    <location>
        <begin position="1"/>
        <end position="15"/>
    </location>
</feature>
<dbReference type="InterPro" id="IPR007627">
    <property type="entry name" value="RNA_pol_sigma70_r2"/>
</dbReference>
<dbReference type="SUPFAM" id="SSF88946">
    <property type="entry name" value="Sigma2 domain of RNA polymerase sigma factors"/>
    <property type="match status" value="1"/>
</dbReference>
<dbReference type="EMBL" id="JAAXYO010000097">
    <property type="protein sequence ID" value="MBU2788047.1"/>
    <property type="molecule type" value="Genomic_DNA"/>
</dbReference>
<comment type="caution">
    <text evidence="9">The sequence shown here is derived from an EMBL/GenBank/DDBJ whole genome shotgun (WGS) entry which is preliminary data.</text>
</comment>
<evidence type="ECO:0000256" key="3">
    <source>
        <dbReference type="ARBA" id="ARBA00023082"/>
    </source>
</evidence>
<dbReference type="InterPro" id="IPR014284">
    <property type="entry name" value="RNA_pol_sigma-70_dom"/>
</dbReference>